<comment type="similarity">
    <text evidence="2">Belongs to the auxin efflux carrier (TC 2.A.69) family.</text>
</comment>
<dbReference type="InterPro" id="IPR004776">
    <property type="entry name" value="Mem_transp_PIN-like"/>
</dbReference>
<evidence type="ECO:0000313" key="9">
    <source>
        <dbReference type="EMBL" id="RGQ40901.1"/>
    </source>
</evidence>
<evidence type="ECO:0000256" key="3">
    <source>
        <dbReference type="ARBA" id="ARBA00022448"/>
    </source>
</evidence>
<evidence type="ECO:0000256" key="7">
    <source>
        <dbReference type="ARBA" id="ARBA00023136"/>
    </source>
</evidence>
<feature type="transmembrane region" description="Helical" evidence="8">
    <location>
        <begin position="287"/>
        <end position="306"/>
    </location>
</feature>
<keyword evidence="3" id="KW-0813">Transport</keyword>
<comment type="subcellular location">
    <subcellularLocation>
        <location evidence="1">Cell membrane</location>
        <topology evidence="1">Multi-pass membrane protein</topology>
    </subcellularLocation>
</comment>
<gene>
    <name evidence="9" type="ORF">DWY99_07150</name>
</gene>
<comment type="caution">
    <text evidence="9">The sequence shown here is derived from an EMBL/GenBank/DDBJ whole genome shotgun (WGS) entry which is preliminary data.</text>
</comment>
<evidence type="ECO:0000256" key="6">
    <source>
        <dbReference type="ARBA" id="ARBA00022989"/>
    </source>
</evidence>
<evidence type="ECO:0000256" key="8">
    <source>
        <dbReference type="SAM" id="Phobius"/>
    </source>
</evidence>
<keyword evidence="6 8" id="KW-1133">Transmembrane helix</keyword>
<dbReference type="PANTHER" id="PTHR36838">
    <property type="entry name" value="AUXIN EFFLUX CARRIER FAMILY PROTEIN"/>
    <property type="match status" value="1"/>
</dbReference>
<dbReference type="Gene3D" id="1.20.1530.20">
    <property type="match status" value="1"/>
</dbReference>
<protein>
    <submittedName>
        <fullName evidence="9">AEC family transporter</fullName>
    </submittedName>
</protein>
<sequence>MENLIVSVNVVLPLFLMMALGYFLKAVRLYDDHVLNKMNNLVFKVFLPILLFVDLYSTDLESVFNPTLVLFAGGSVLAAFFLSMAYVCLTEKSNKIRGALIQGIFRSNFIIFGIPIARSIYGDNAASSAAILISIVIPLFNILTVTEMEIFRGRKVKIRSILKGIATNPLILSCATGFLFLFLRIPIPEIVYGTLTDLSRVATPLALIILGGSIKFSKTMGYFKQIVTGLLGKLVVVPAIFLPIAAAVGFRGQDMAVLISLYCSPVAVSSFVMAQQMDSDGDLAGQFVVLGAALSVVTIFLWVFLFKNLGLL</sequence>
<reference evidence="9 10" key="1">
    <citation type="submission" date="2018-08" db="EMBL/GenBank/DDBJ databases">
        <title>A genome reference for cultivated species of the human gut microbiota.</title>
        <authorList>
            <person name="Zou Y."/>
            <person name="Xue W."/>
            <person name="Luo G."/>
        </authorList>
    </citation>
    <scope>NUCLEOTIDE SEQUENCE [LARGE SCALE GENOMIC DNA]</scope>
    <source>
        <strain evidence="9 10">AF28-26</strain>
    </source>
</reference>
<evidence type="ECO:0000313" key="10">
    <source>
        <dbReference type="Proteomes" id="UP000284751"/>
    </source>
</evidence>
<dbReference type="Pfam" id="PF03547">
    <property type="entry name" value="Mem_trans"/>
    <property type="match status" value="1"/>
</dbReference>
<dbReference type="AlphaFoldDB" id="A0A412AXN3"/>
<feature type="transmembrane region" description="Helical" evidence="8">
    <location>
        <begin position="165"/>
        <end position="185"/>
    </location>
</feature>
<dbReference type="PANTHER" id="PTHR36838:SF4">
    <property type="entry name" value="AUXIN EFFLUX CARRIER FAMILY PROTEIN"/>
    <property type="match status" value="1"/>
</dbReference>
<dbReference type="Proteomes" id="UP000284751">
    <property type="component" value="Unassembled WGS sequence"/>
</dbReference>
<accession>A0A412AXN3</accession>
<dbReference type="GO" id="GO:0005886">
    <property type="term" value="C:plasma membrane"/>
    <property type="evidence" value="ECO:0007669"/>
    <property type="project" value="UniProtKB-SubCell"/>
</dbReference>
<organism evidence="9 10">
    <name type="scientific">[Clostridium] leptum</name>
    <dbReference type="NCBI Taxonomy" id="1535"/>
    <lineage>
        <taxon>Bacteria</taxon>
        <taxon>Bacillati</taxon>
        <taxon>Bacillota</taxon>
        <taxon>Clostridia</taxon>
        <taxon>Eubacteriales</taxon>
        <taxon>Oscillospiraceae</taxon>
        <taxon>Oscillospiraceae incertae sedis</taxon>
    </lineage>
</organism>
<keyword evidence="4" id="KW-1003">Cell membrane</keyword>
<feature type="transmembrane region" description="Helical" evidence="8">
    <location>
        <begin position="6"/>
        <end position="26"/>
    </location>
</feature>
<evidence type="ECO:0000256" key="1">
    <source>
        <dbReference type="ARBA" id="ARBA00004651"/>
    </source>
</evidence>
<feature type="transmembrane region" description="Helical" evidence="8">
    <location>
        <begin position="127"/>
        <end position="145"/>
    </location>
</feature>
<dbReference type="InterPro" id="IPR038770">
    <property type="entry name" value="Na+/solute_symporter_sf"/>
</dbReference>
<dbReference type="EMBL" id="QRTC01000023">
    <property type="protein sequence ID" value="RGQ40901.1"/>
    <property type="molecule type" value="Genomic_DNA"/>
</dbReference>
<feature type="transmembrane region" description="Helical" evidence="8">
    <location>
        <begin position="38"/>
        <end position="56"/>
    </location>
</feature>
<feature type="transmembrane region" description="Helical" evidence="8">
    <location>
        <begin position="99"/>
        <end position="121"/>
    </location>
</feature>
<name>A0A412AXN3_9FIRM</name>
<feature type="transmembrane region" description="Helical" evidence="8">
    <location>
        <begin position="68"/>
        <end position="87"/>
    </location>
</feature>
<proteinExistence type="inferred from homology"/>
<keyword evidence="5 8" id="KW-0812">Transmembrane</keyword>
<evidence type="ECO:0000256" key="5">
    <source>
        <dbReference type="ARBA" id="ARBA00022692"/>
    </source>
</evidence>
<evidence type="ECO:0000256" key="2">
    <source>
        <dbReference type="ARBA" id="ARBA00010145"/>
    </source>
</evidence>
<feature type="transmembrane region" description="Helical" evidence="8">
    <location>
        <begin position="226"/>
        <end position="250"/>
    </location>
</feature>
<feature type="transmembrane region" description="Helical" evidence="8">
    <location>
        <begin position="256"/>
        <end position="275"/>
    </location>
</feature>
<keyword evidence="7 8" id="KW-0472">Membrane</keyword>
<dbReference type="GO" id="GO:0055085">
    <property type="term" value="P:transmembrane transport"/>
    <property type="evidence" value="ECO:0007669"/>
    <property type="project" value="InterPro"/>
</dbReference>
<evidence type="ECO:0000256" key="4">
    <source>
        <dbReference type="ARBA" id="ARBA00022475"/>
    </source>
</evidence>